<dbReference type="PANTHER" id="PTHR47248">
    <property type="entry name" value="PROTEIN CBG06772"/>
    <property type="match status" value="1"/>
</dbReference>
<name>A0A1I8ART2_9BILA</name>
<feature type="signal peptide" evidence="1">
    <location>
        <begin position="1"/>
        <end position="17"/>
    </location>
</feature>
<feature type="chain" id="PRO_5009315019" evidence="1">
    <location>
        <begin position="18"/>
        <end position="188"/>
    </location>
</feature>
<reference evidence="3" key="1">
    <citation type="submission" date="2016-11" db="UniProtKB">
        <authorList>
            <consortium name="WormBaseParasite"/>
        </authorList>
    </citation>
    <scope>IDENTIFICATION</scope>
</reference>
<dbReference type="Proteomes" id="UP000095287">
    <property type="component" value="Unplaced"/>
</dbReference>
<dbReference type="AlphaFoldDB" id="A0A1I8ART2"/>
<dbReference type="InterPro" id="IPR052861">
    <property type="entry name" value="BPTI/Kunitz_domain"/>
</dbReference>
<evidence type="ECO:0000256" key="1">
    <source>
        <dbReference type="SAM" id="SignalP"/>
    </source>
</evidence>
<proteinExistence type="predicted"/>
<protein>
    <submittedName>
        <fullName evidence="3">WAP domain-containing protein</fullName>
    </submittedName>
</protein>
<evidence type="ECO:0000313" key="3">
    <source>
        <dbReference type="WBParaSite" id="L893_g8406.t1"/>
    </source>
</evidence>
<evidence type="ECO:0000313" key="2">
    <source>
        <dbReference type="Proteomes" id="UP000095287"/>
    </source>
</evidence>
<dbReference type="PANTHER" id="PTHR47248:SF7">
    <property type="entry name" value="BPTI_KUNITZ INHIBITOR DOMAIN-CONTAINING PROTEIN"/>
    <property type="match status" value="1"/>
</dbReference>
<sequence length="188" mass="20081">MACSATLILAISLGKLASRTGRYLSVATASASPVQSALKFVYDSPWRTCFALKDISKLPEYTPTFNTKTECEAFGKASMDGSPCFGPYSGVDPKPKGIWTGDDCNIAECPEEYVCKNGLSGGECCVPEHEKLFREGTSDKCPNGKKAGGATESGVFHVIVAESCKDLICGKNEECVQVNKFFAKCCGK</sequence>
<keyword evidence="1" id="KW-0732">Signal</keyword>
<organism evidence="2 3">
    <name type="scientific">Steinernema glaseri</name>
    <dbReference type="NCBI Taxonomy" id="37863"/>
    <lineage>
        <taxon>Eukaryota</taxon>
        <taxon>Metazoa</taxon>
        <taxon>Ecdysozoa</taxon>
        <taxon>Nematoda</taxon>
        <taxon>Chromadorea</taxon>
        <taxon>Rhabditida</taxon>
        <taxon>Tylenchina</taxon>
        <taxon>Panagrolaimomorpha</taxon>
        <taxon>Strongyloidoidea</taxon>
        <taxon>Steinernematidae</taxon>
        <taxon>Steinernema</taxon>
    </lineage>
</organism>
<dbReference type="WBParaSite" id="L893_g8406.t1">
    <property type="protein sequence ID" value="L893_g8406.t1"/>
    <property type="gene ID" value="L893_g8406"/>
</dbReference>
<keyword evidence="2" id="KW-1185">Reference proteome</keyword>
<accession>A0A1I8ART2</accession>